<keyword evidence="4" id="KW-1185">Reference proteome</keyword>
<dbReference type="OrthoDB" id="5245167at2759"/>
<dbReference type="Proteomes" id="UP000034680">
    <property type="component" value="Unassembled WGS sequence"/>
</dbReference>
<comment type="caution">
    <text evidence="3">The sequence shown here is derived from an EMBL/GenBank/DDBJ whole genome shotgun (WGS) entry which is preliminary data.</text>
</comment>
<reference evidence="3 4" key="1">
    <citation type="submission" date="2015-05" db="EMBL/GenBank/DDBJ databases">
        <title>Distinctive expansion of gene families associated with plant cell wall degradation and secondary metabolism in the genomes of grapevine trunk pathogens.</title>
        <authorList>
            <person name="Lawrence D.P."/>
            <person name="Travadon R."/>
            <person name="Rolshausen P.E."/>
            <person name="Baumgartner K."/>
        </authorList>
    </citation>
    <scope>NUCLEOTIDE SEQUENCE [LARGE SCALE GENOMIC DNA]</scope>
    <source>
        <strain evidence="3">DA912</strain>
    </source>
</reference>
<evidence type="ECO:0000256" key="2">
    <source>
        <dbReference type="SAM" id="Phobius"/>
    </source>
</evidence>
<protein>
    <submittedName>
        <fullName evidence="3">Uncharacterized protein</fullName>
    </submittedName>
</protein>
<keyword evidence="2" id="KW-0812">Transmembrane</keyword>
<feature type="compositionally biased region" description="Polar residues" evidence="1">
    <location>
        <begin position="110"/>
        <end position="119"/>
    </location>
</feature>
<feature type="region of interest" description="Disordered" evidence="1">
    <location>
        <begin position="1"/>
        <end position="24"/>
    </location>
</feature>
<dbReference type="EMBL" id="LCUC01000250">
    <property type="protein sequence ID" value="KKY33250.1"/>
    <property type="molecule type" value="Genomic_DNA"/>
</dbReference>
<name>A0A0G2HZ82_9PEZI</name>
<proteinExistence type="predicted"/>
<feature type="transmembrane region" description="Helical" evidence="2">
    <location>
        <begin position="62"/>
        <end position="82"/>
    </location>
</feature>
<dbReference type="AlphaFoldDB" id="A0A0G2HZ82"/>
<reference evidence="3 4" key="2">
    <citation type="submission" date="2015-05" db="EMBL/GenBank/DDBJ databases">
        <authorList>
            <person name="Morales-Cruz A."/>
            <person name="Amrine K.C."/>
            <person name="Cantu D."/>
        </authorList>
    </citation>
    <scope>NUCLEOTIDE SEQUENCE [LARGE SCALE GENOMIC DNA]</scope>
    <source>
        <strain evidence="3">DA912</strain>
    </source>
</reference>
<feature type="region of interest" description="Disordered" evidence="1">
    <location>
        <begin position="109"/>
        <end position="153"/>
    </location>
</feature>
<keyword evidence="2" id="KW-0472">Membrane</keyword>
<keyword evidence="2" id="KW-1133">Transmembrane helix</keyword>
<feature type="compositionally biased region" description="Polar residues" evidence="1">
    <location>
        <begin position="131"/>
        <end position="144"/>
    </location>
</feature>
<gene>
    <name evidence="3" type="ORF">UCDDA912_g06765</name>
</gene>
<accession>A0A0G2HZ82</accession>
<evidence type="ECO:0000256" key="1">
    <source>
        <dbReference type="SAM" id="MobiDB-lite"/>
    </source>
</evidence>
<sequence length="537" mass="56315">MCRQQLQPLSRPPSKTKQPKHPHTTLTLIAPTATPTDDGNKNVTDVIKTLHRTEKDNKALKLGLGLGLGLGIPSAAVTGWIAKTLSLARSAPEVMSALSESLSHVAVNNMPGSSGSGASSEYHDAREYPGSDTSSNNVDNSGDQIRNDMTEDGNIEDWPEEARNNWRPSQAQNEFTGRPPRIEGLEDIGFGVDDSVDDLYDTLREEGYNTEEANELVQEVQDDLMGSEAYTSSFDGANEAADVIDFALDAASGGSSKGIADALVEAGVPAGDVASTTEAITAALNALRGQESTTGSAAEYDAALEIISKAVTPRQAALSNAASVACGGRGSRLGASLTDALRRAGVPEVALESTAAAVKDAVQAGKASGLSDTELHLAATDAIADALPPGFFDTSSGGLPAPSKAVSRALLNVIGASYNFWHAYPTAVYDMLRKLEDKSPSEVLKNILANGPPPETKPYRGITFPYQPKAVKHHDGSGKVTDSSPSTPPKPTGKGSHAVGYCANLTEEELAKANKVVVYDPLYEDPVDKTSLTDMAR</sequence>
<evidence type="ECO:0000313" key="3">
    <source>
        <dbReference type="EMBL" id="KKY33250.1"/>
    </source>
</evidence>
<feature type="region of interest" description="Disordered" evidence="1">
    <location>
        <begin position="470"/>
        <end position="500"/>
    </location>
</feature>
<organism evidence="3 4">
    <name type="scientific">Diaporthe ampelina</name>
    <dbReference type="NCBI Taxonomy" id="1214573"/>
    <lineage>
        <taxon>Eukaryota</taxon>
        <taxon>Fungi</taxon>
        <taxon>Dikarya</taxon>
        <taxon>Ascomycota</taxon>
        <taxon>Pezizomycotina</taxon>
        <taxon>Sordariomycetes</taxon>
        <taxon>Sordariomycetidae</taxon>
        <taxon>Diaporthales</taxon>
        <taxon>Diaporthaceae</taxon>
        <taxon>Diaporthe</taxon>
    </lineage>
</organism>
<feature type="compositionally biased region" description="Polar residues" evidence="1">
    <location>
        <begin position="1"/>
        <end position="16"/>
    </location>
</feature>
<evidence type="ECO:0000313" key="4">
    <source>
        <dbReference type="Proteomes" id="UP000034680"/>
    </source>
</evidence>